<protein>
    <submittedName>
        <fullName evidence="2">Uncharacterized protein</fullName>
    </submittedName>
</protein>
<feature type="region of interest" description="Disordered" evidence="1">
    <location>
        <begin position="1"/>
        <end position="31"/>
    </location>
</feature>
<dbReference type="PANTHER" id="PTHR31390:SF4">
    <property type="entry name" value="DUF3527 DOMAIN-CONTAINING PROTEIN"/>
    <property type="match status" value="1"/>
</dbReference>
<feature type="compositionally biased region" description="Low complexity" evidence="1">
    <location>
        <begin position="124"/>
        <end position="148"/>
    </location>
</feature>
<evidence type="ECO:0000313" key="3">
    <source>
        <dbReference type="Proteomes" id="UP001190926"/>
    </source>
</evidence>
<dbReference type="EMBL" id="SDAM02000019">
    <property type="protein sequence ID" value="KAH6837155.1"/>
    <property type="molecule type" value="Genomic_DNA"/>
</dbReference>
<feature type="compositionally biased region" description="Basic and acidic residues" evidence="1">
    <location>
        <begin position="45"/>
        <end position="63"/>
    </location>
</feature>
<keyword evidence="3" id="KW-1185">Reference proteome</keyword>
<feature type="region of interest" description="Disordered" evidence="1">
    <location>
        <begin position="381"/>
        <end position="521"/>
    </location>
</feature>
<feature type="compositionally biased region" description="Low complexity" evidence="1">
    <location>
        <begin position="478"/>
        <end position="492"/>
    </location>
</feature>
<feature type="compositionally biased region" description="Polar residues" evidence="1">
    <location>
        <begin position="458"/>
        <end position="477"/>
    </location>
</feature>
<comment type="caution">
    <text evidence="2">The sequence shown here is derived from an EMBL/GenBank/DDBJ whole genome shotgun (WGS) entry which is preliminary data.</text>
</comment>
<gene>
    <name evidence="2" type="ORF">C2S53_018253</name>
</gene>
<accession>A0AAD4JNL3</accession>
<dbReference type="Proteomes" id="UP001190926">
    <property type="component" value="Unassembled WGS sequence"/>
</dbReference>
<organism evidence="2 3">
    <name type="scientific">Perilla frutescens var. hirtella</name>
    <name type="common">Perilla citriodora</name>
    <name type="synonym">Perilla setoyensis</name>
    <dbReference type="NCBI Taxonomy" id="608512"/>
    <lineage>
        <taxon>Eukaryota</taxon>
        <taxon>Viridiplantae</taxon>
        <taxon>Streptophyta</taxon>
        <taxon>Embryophyta</taxon>
        <taxon>Tracheophyta</taxon>
        <taxon>Spermatophyta</taxon>
        <taxon>Magnoliopsida</taxon>
        <taxon>eudicotyledons</taxon>
        <taxon>Gunneridae</taxon>
        <taxon>Pentapetalae</taxon>
        <taxon>asterids</taxon>
        <taxon>lamiids</taxon>
        <taxon>Lamiales</taxon>
        <taxon>Lamiaceae</taxon>
        <taxon>Nepetoideae</taxon>
        <taxon>Elsholtzieae</taxon>
        <taxon>Perilla</taxon>
    </lineage>
</organism>
<feature type="compositionally biased region" description="Basic and acidic residues" evidence="1">
    <location>
        <begin position="497"/>
        <end position="509"/>
    </location>
</feature>
<reference evidence="2 3" key="1">
    <citation type="journal article" date="2021" name="Nat. Commun.">
        <title>Incipient diploidization of the medicinal plant Perilla within 10,000 years.</title>
        <authorList>
            <person name="Zhang Y."/>
            <person name="Shen Q."/>
            <person name="Leng L."/>
            <person name="Zhang D."/>
            <person name="Chen S."/>
            <person name="Shi Y."/>
            <person name="Ning Z."/>
            <person name="Chen S."/>
        </authorList>
    </citation>
    <scope>NUCLEOTIDE SEQUENCE [LARGE SCALE GENOMIC DNA]</scope>
    <source>
        <strain evidence="3">cv. PC099</strain>
    </source>
</reference>
<sequence length="869" mass="95511">MGFHTNCGEESYDKKTSKVNIGSSPQPKQREKLGSILNFEEYEDDSHPRAVNDAEKSKGFHQKQRAERKFFKSEEVVRYMSCLPSYLEKGETTPLEKPFSLGVLDWRQLEKWQHNNADVFGISADHSPSTSSTTSFISSKVSSSRLSSDNTFPHHHRKSNRPSTSTEERSSDTKLPAGNGGEFPKRRNDSINHLRVQHELLQATQSSNLDSVNRRKDGKSLDPSLQKVSGIRSQSSETDDNVSGLKGNGAPQIGKASKAKEQVPSSAITDLDFSERCKTTVPMSTNDPGHQHFPACHQSGSSEGDQNRLLVEKRNIFYGGDHGKVCHTNSRSENNHIYSIVSEHGRTRDSQVEKSFSKEIRSLKCSSGIEQTIPFTQSVSVSPTRRKNLEKKNSVSKPRNFTEGEILQMKVDSSESTKVRNPSPTRRFSFGMGRIGKGSNSKSSDIPKQVLETLPDSKVTSTSACSNNSTGGKSNATSRSRSSPLRRLLDPLLKPKGGVESRDFARSSERNPSAKGRSLKLSSGQIESPVLLSVKETVSLKGLKRDDISRPHYTQKNGISSMQALLQVAVKNGLPLFTFTVDNCRDILAATVKELGTKENMDGWIYTFLSFSEMKKKHAQWINQGNKDRNHGFVSNIIAQMKVSDIPDVDLTGKGYNKSGRREFVLSAVSSREANQTAGTLPCDELAAVVVKYPRGDIEGIESVSEDTISTTVILPGGHHGVPSKGEPSSLIKRWQTGGSCDCGGWDLGCQLRILAGSNQSSQRLNSIKSQSTPLKLFPQDETEWPMFILSPFEDGIFSVEFDSSLKLIQAFSIAIAVVQSRTSVFPSSSMSGEIAASENMVSKIFNKAPVEVTAKYASYPPLSPVGRV</sequence>
<feature type="region of interest" description="Disordered" evidence="1">
    <location>
        <begin position="44"/>
        <end position="63"/>
    </location>
</feature>
<feature type="compositionally biased region" description="Polar residues" evidence="1">
    <location>
        <begin position="202"/>
        <end position="211"/>
    </location>
</feature>
<proteinExistence type="predicted"/>
<dbReference type="AlphaFoldDB" id="A0AAD4JNL3"/>
<feature type="compositionally biased region" description="Polar residues" evidence="1">
    <location>
        <begin position="18"/>
        <end position="27"/>
    </location>
</feature>
<dbReference type="Pfam" id="PF12043">
    <property type="entry name" value="DUF3527"/>
    <property type="match status" value="2"/>
</dbReference>
<name>A0AAD4JNL3_PERFH</name>
<evidence type="ECO:0000313" key="2">
    <source>
        <dbReference type="EMBL" id="KAH6837155.1"/>
    </source>
</evidence>
<dbReference type="InterPro" id="IPR021916">
    <property type="entry name" value="DUF3527"/>
</dbReference>
<evidence type="ECO:0000256" key="1">
    <source>
        <dbReference type="SAM" id="MobiDB-lite"/>
    </source>
</evidence>
<feature type="region of interest" description="Disordered" evidence="1">
    <location>
        <begin position="124"/>
        <end position="187"/>
    </location>
</feature>
<feature type="region of interest" description="Disordered" evidence="1">
    <location>
        <begin position="202"/>
        <end position="267"/>
    </location>
</feature>
<dbReference type="PANTHER" id="PTHR31390">
    <property type="entry name" value="EXPRESSED PROTEIN"/>
    <property type="match status" value="1"/>
</dbReference>